<dbReference type="InParanoid" id="A0A200PWT3"/>
<dbReference type="GO" id="GO:0051082">
    <property type="term" value="F:unfolded protein binding"/>
    <property type="evidence" value="ECO:0007669"/>
    <property type="project" value="InterPro"/>
</dbReference>
<feature type="domain" description="Chaperone DnaJ C-terminal" evidence="2">
    <location>
        <begin position="61"/>
        <end position="169"/>
    </location>
</feature>
<dbReference type="OMA" id="SNICEDC"/>
<keyword evidence="4" id="KW-1185">Reference proteome</keyword>
<accession>A0A200PWT3</accession>
<dbReference type="PANTHER" id="PTHR43096:SF52">
    <property type="entry name" value="DNAJ HOMOLOG 1, MITOCHONDRIAL-RELATED"/>
    <property type="match status" value="1"/>
</dbReference>
<organism evidence="3 4">
    <name type="scientific">Macleaya cordata</name>
    <name type="common">Five-seeded plume-poppy</name>
    <name type="synonym">Bocconia cordata</name>
    <dbReference type="NCBI Taxonomy" id="56857"/>
    <lineage>
        <taxon>Eukaryota</taxon>
        <taxon>Viridiplantae</taxon>
        <taxon>Streptophyta</taxon>
        <taxon>Embryophyta</taxon>
        <taxon>Tracheophyta</taxon>
        <taxon>Spermatophyta</taxon>
        <taxon>Magnoliopsida</taxon>
        <taxon>Ranunculales</taxon>
        <taxon>Papaveraceae</taxon>
        <taxon>Papaveroideae</taxon>
        <taxon>Macleaya</taxon>
    </lineage>
</organism>
<proteinExistence type="predicted"/>
<protein>
    <submittedName>
        <fullName evidence="3">Chaperone DnaJ</fullName>
    </submittedName>
</protein>
<dbReference type="SUPFAM" id="SSF49493">
    <property type="entry name" value="HSP40/DnaJ peptide-binding domain"/>
    <property type="match status" value="1"/>
</dbReference>
<comment type="caution">
    <text evidence="3">The sequence shown here is derived from an EMBL/GenBank/DDBJ whole genome shotgun (WGS) entry which is preliminary data.</text>
</comment>
<keyword evidence="1" id="KW-0143">Chaperone</keyword>
<dbReference type="Gene3D" id="2.60.260.20">
    <property type="entry name" value="Urease metallochaperone UreE, N-terminal domain"/>
    <property type="match status" value="1"/>
</dbReference>
<dbReference type="AlphaFoldDB" id="A0A200PWT3"/>
<reference evidence="3 4" key="1">
    <citation type="journal article" date="2017" name="Mol. Plant">
        <title>The Genome of Medicinal Plant Macleaya cordata Provides New Insights into Benzylisoquinoline Alkaloids Metabolism.</title>
        <authorList>
            <person name="Liu X."/>
            <person name="Liu Y."/>
            <person name="Huang P."/>
            <person name="Ma Y."/>
            <person name="Qing Z."/>
            <person name="Tang Q."/>
            <person name="Cao H."/>
            <person name="Cheng P."/>
            <person name="Zheng Y."/>
            <person name="Yuan Z."/>
            <person name="Zhou Y."/>
            <person name="Liu J."/>
            <person name="Tang Z."/>
            <person name="Zhuo Y."/>
            <person name="Zhang Y."/>
            <person name="Yu L."/>
            <person name="Huang J."/>
            <person name="Yang P."/>
            <person name="Peng Q."/>
            <person name="Zhang J."/>
            <person name="Jiang W."/>
            <person name="Zhang Z."/>
            <person name="Lin K."/>
            <person name="Ro D.K."/>
            <person name="Chen X."/>
            <person name="Xiong X."/>
            <person name="Shang Y."/>
            <person name="Huang S."/>
            <person name="Zeng J."/>
        </authorList>
    </citation>
    <scope>NUCLEOTIDE SEQUENCE [LARGE SCALE GENOMIC DNA]</scope>
    <source>
        <strain evidence="4">cv. BLH2017</strain>
        <tissue evidence="3">Root</tissue>
    </source>
</reference>
<dbReference type="GO" id="GO:0005737">
    <property type="term" value="C:cytoplasm"/>
    <property type="evidence" value="ECO:0007669"/>
    <property type="project" value="TreeGrafter"/>
</dbReference>
<dbReference type="STRING" id="56857.A0A200PWT3"/>
<gene>
    <name evidence="3" type="ORF">BVC80_9091g146</name>
</gene>
<dbReference type="Pfam" id="PF01556">
    <property type="entry name" value="DnaJ_C"/>
    <property type="match status" value="1"/>
</dbReference>
<dbReference type="InterPro" id="IPR008971">
    <property type="entry name" value="HSP40/DnaJ_pept-bd"/>
</dbReference>
<dbReference type="GO" id="GO:0042026">
    <property type="term" value="P:protein refolding"/>
    <property type="evidence" value="ECO:0007669"/>
    <property type="project" value="TreeGrafter"/>
</dbReference>
<evidence type="ECO:0000313" key="3">
    <source>
        <dbReference type="EMBL" id="OVA02635.1"/>
    </source>
</evidence>
<dbReference type="OrthoDB" id="1929308at2759"/>
<dbReference type="PANTHER" id="PTHR43096">
    <property type="entry name" value="DNAJ HOMOLOG 1, MITOCHONDRIAL-RELATED"/>
    <property type="match status" value="1"/>
</dbReference>
<evidence type="ECO:0000256" key="1">
    <source>
        <dbReference type="ARBA" id="ARBA00023186"/>
    </source>
</evidence>
<evidence type="ECO:0000313" key="4">
    <source>
        <dbReference type="Proteomes" id="UP000195402"/>
    </source>
</evidence>
<dbReference type="InterPro" id="IPR002939">
    <property type="entry name" value="DnaJ_C"/>
</dbReference>
<dbReference type="EMBL" id="MVGT01003949">
    <property type="protein sequence ID" value="OVA02635.1"/>
    <property type="molecule type" value="Genomic_DNA"/>
</dbReference>
<evidence type="ECO:0000259" key="2">
    <source>
        <dbReference type="Pfam" id="PF01556"/>
    </source>
</evidence>
<name>A0A200PWT3_MACCD</name>
<sequence length="171" mass="18506">MHKKDSHVQLESNICEDCRGAGEIVLERIKLVKGWKKVTIPVLSGEIECGNGTTNTTTTKIIKGSGGAAPTDSTQSQPGDLYVNIKVQEEEPIFRREGADIHVDAVVSSKEVLFGKPIEVPTLTGNAVLQIRSDIENGDTVVLKGKGIKTTSKNNSDSIGDQYVHFKVTPY</sequence>
<dbReference type="Proteomes" id="UP000195402">
    <property type="component" value="Unassembled WGS sequence"/>
</dbReference>